<feature type="region of interest" description="Disordered" evidence="1">
    <location>
        <begin position="205"/>
        <end position="224"/>
    </location>
</feature>
<name>A0A699H0G6_TANCI</name>
<dbReference type="Pfam" id="PF14244">
    <property type="entry name" value="Retrotran_gag_3"/>
    <property type="match status" value="1"/>
</dbReference>
<feature type="compositionally biased region" description="Basic and acidic residues" evidence="1">
    <location>
        <begin position="388"/>
        <end position="402"/>
    </location>
</feature>
<dbReference type="AlphaFoldDB" id="A0A699H0G6"/>
<dbReference type="InterPro" id="IPR029472">
    <property type="entry name" value="Copia-like_N"/>
</dbReference>
<evidence type="ECO:0000259" key="3">
    <source>
        <dbReference type="Pfam" id="PF14244"/>
    </source>
</evidence>
<sequence length="596" mass="68168">MSLHGYIDDEFNDVDDNNVTLISRLDMSNPLHLHPNDSVALTVVSVKLKGTENYHIWSCPMLLALEGKNKSGFIDGSCKRAKHVWEELKETDDKVDGFVTFSLHHKIHTLSQNGSSIADYYHKLNVMWKQFDALIELPRCTCHAADDFKKHNQLMKLKQFLMGLDDAYMQIKSSILSRETLPDVRSACTIISSEESHMVAFGSLYGTSQRPSNENRPNDNRNKRTARDSALVCKNCGFNSHTIDICFKIIRYPIDFGFEGRKNSGDRLGHPANQVLDVSKSTLNFDNKESDLMFDTCQRAKQTREPFTLSDHILSSSVLNGKSPFDLVYNKPLSLKDLRSFGCLAYATILNSHEKFGSSKVDTSIQDINHLNFFNTNTLYDLLDMPNDEERRNPDSNRHDDSPSNNTLELADLPVERKTIGSKWVFKIKYKFDGEIERFKARLVAKGFNQKERIDFDETFSHVVKIVTVRCLINLAMQSGWSLFQMDINNAFLYGDLNEYVYMTFLPGYFSTDETKVCKLNKSLYGLNQAPRQWNAKLTSALLENDFLHSKSDYSLFTKSFGGVFIALLVYADDIIITENNLLKINKVKQFLKKRL</sequence>
<reference evidence="4" key="1">
    <citation type="journal article" date="2019" name="Sci. Rep.">
        <title>Draft genome of Tanacetum cinerariifolium, the natural source of mosquito coil.</title>
        <authorList>
            <person name="Yamashiro T."/>
            <person name="Shiraishi A."/>
            <person name="Satake H."/>
            <person name="Nakayama K."/>
        </authorList>
    </citation>
    <scope>NUCLEOTIDE SEQUENCE</scope>
</reference>
<organism evidence="4">
    <name type="scientific">Tanacetum cinerariifolium</name>
    <name type="common">Dalmatian daisy</name>
    <name type="synonym">Chrysanthemum cinerariifolium</name>
    <dbReference type="NCBI Taxonomy" id="118510"/>
    <lineage>
        <taxon>Eukaryota</taxon>
        <taxon>Viridiplantae</taxon>
        <taxon>Streptophyta</taxon>
        <taxon>Embryophyta</taxon>
        <taxon>Tracheophyta</taxon>
        <taxon>Spermatophyta</taxon>
        <taxon>Magnoliopsida</taxon>
        <taxon>eudicotyledons</taxon>
        <taxon>Gunneridae</taxon>
        <taxon>Pentapetalae</taxon>
        <taxon>asterids</taxon>
        <taxon>campanulids</taxon>
        <taxon>Asterales</taxon>
        <taxon>Asteraceae</taxon>
        <taxon>Asteroideae</taxon>
        <taxon>Anthemideae</taxon>
        <taxon>Anthemidinae</taxon>
        <taxon>Tanacetum</taxon>
    </lineage>
</organism>
<feature type="domain" description="Retrotransposon Copia-like N-terminal" evidence="3">
    <location>
        <begin position="34"/>
        <end position="79"/>
    </location>
</feature>
<proteinExistence type="predicted"/>
<dbReference type="Pfam" id="PF07727">
    <property type="entry name" value="RVT_2"/>
    <property type="match status" value="1"/>
</dbReference>
<protein>
    <submittedName>
        <fullName evidence="4">Ribonuclease H-like domain-containing protein</fullName>
    </submittedName>
</protein>
<dbReference type="SUPFAM" id="SSF56672">
    <property type="entry name" value="DNA/RNA polymerases"/>
    <property type="match status" value="1"/>
</dbReference>
<dbReference type="InterPro" id="IPR043502">
    <property type="entry name" value="DNA/RNA_pol_sf"/>
</dbReference>
<feature type="domain" description="Reverse transcriptase Ty1/copia-type" evidence="2">
    <location>
        <begin position="405"/>
        <end position="595"/>
    </location>
</feature>
<gene>
    <name evidence="4" type="ORF">Tci_270495</name>
</gene>
<comment type="caution">
    <text evidence="4">The sequence shown here is derived from an EMBL/GenBank/DDBJ whole genome shotgun (WGS) entry which is preliminary data.</text>
</comment>
<accession>A0A699H0G6</accession>
<evidence type="ECO:0000259" key="2">
    <source>
        <dbReference type="Pfam" id="PF07727"/>
    </source>
</evidence>
<dbReference type="PANTHER" id="PTHR34222:SF99">
    <property type="entry name" value="PROTEIN, PUTATIVE-RELATED"/>
    <property type="match status" value="1"/>
</dbReference>
<evidence type="ECO:0000313" key="4">
    <source>
        <dbReference type="EMBL" id="GEW98519.1"/>
    </source>
</evidence>
<dbReference type="EMBL" id="BKCJ010083599">
    <property type="protein sequence ID" value="GEW98519.1"/>
    <property type="molecule type" value="Genomic_DNA"/>
</dbReference>
<dbReference type="InterPro" id="IPR013103">
    <property type="entry name" value="RVT_2"/>
</dbReference>
<evidence type="ECO:0000256" key="1">
    <source>
        <dbReference type="SAM" id="MobiDB-lite"/>
    </source>
</evidence>
<dbReference type="PANTHER" id="PTHR34222">
    <property type="entry name" value="GAG_PRE-INTEGRS DOMAIN-CONTAINING PROTEIN"/>
    <property type="match status" value="1"/>
</dbReference>
<feature type="region of interest" description="Disordered" evidence="1">
    <location>
        <begin position="385"/>
        <end position="408"/>
    </location>
</feature>
<feature type="compositionally biased region" description="Polar residues" evidence="1">
    <location>
        <begin position="205"/>
        <end position="215"/>
    </location>
</feature>